<reference evidence="3 4" key="1">
    <citation type="submission" date="2021-08" db="EMBL/GenBank/DDBJ databases">
        <title>Draft Genome Sequence of Phanerochaete sordida strain YK-624.</title>
        <authorList>
            <person name="Mori T."/>
            <person name="Dohra H."/>
            <person name="Suzuki T."/>
            <person name="Kawagishi H."/>
            <person name="Hirai H."/>
        </authorList>
    </citation>
    <scope>NUCLEOTIDE SEQUENCE [LARGE SCALE GENOMIC DNA]</scope>
    <source>
        <strain evidence="3 4">YK-624</strain>
    </source>
</reference>
<dbReference type="Gene3D" id="1.10.357.40">
    <property type="entry name" value="YbiA-like"/>
    <property type="match status" value="1"/>
</dbReference>
<name>A0A9P3LIL1_9APHY</name>
<dbReference type="CDD" id="cd15457">
    <property type="entry name" value="NADAR"/>
    <property type="match status" value="1"/>
</dbReference>
<dbReference type="NCBIfam" id="TIGR02464">
    <property type="entry name" value="ribofla_fusion"/>
    <property type="match status" value="1"/>
</dbReference>
<comment type="caution">
    <text evidence="3">The sequence shown here is derived from an EMBL/GenBank/DDBJ whole genome shotgun (WGS) entry which is preliminary data.</text>
</comment>
<dbReference type="AlphaFoldDB" id="A0A9P3LIL1"/>
<dbReference type="InterPro" id="IPR012816">
    <property type="entry name" value="NADAR"/>
</dbReference>
<feature type="region of interest" description="Disordered" evidence="1">
    <location>
        <begin position="157"/>
        <end position="220"/>
    </location>
</feature>
<proteinExistence type="predicted"/>
<evidence type="ECO:0000259" key="2">
    <source>
        <dbReference type="Pfam" id="PF08719"/>
    </source>
</evidence>
<feature type="compositionally biased region" description="Low complexity" evidence="1">
    <location>
        <begin position="157"/>
        <end position="194"/>
    </location>
</feature>
<dbReference type="Proteomes" id="UP000703269">
    <property type="component" value="Unassembled WGS sequence"/>
</dbReference>
<keyword evidence="4" id="KW-1185">Reference proteome</keyword>
<evidence type="ECO:0000256" key="1">
    <source>
        <dbReference type="SAM" id="MobiDB-lite"/>
    </source>
</evidence>
<protein>
    <submittedName>
        <fullName evidence="3">NADAR family protein</fullName>
    </submittedName>
</protein>
<dbReference type="OrthoDB" id="206452at2759"/>
<organism evidence="3 4">
    <name type="scientific">Phanerochaete sordida</name>
    <dbReference type="NCBI Taxonomy" id="48140"/>
    <lineage>
        <taxon>Eukaryota</taxon>
        <taxon>Fungi</taxon>
        <taxon>Dikarya</taxon>
        <taxon>Basidiomycota</taxon>
        <taxon>Agaricomycotina</taxon>
        <taxon>Agaricomycetes</taxon>
        <taxon>Polyporales</taxon>
        <taxon>Phanerochaetaceae</taxon>
        <taxon>Phanerochaete</taxon>
    </lineage>
</organism>
<feature type="region of interest" description="Disordered" evidence="1">
    <location>
        <begin position="79"/>
        <end position="109"/>
    </location>
</feature>
<dbReference type="SUPFAM" id="SSF143990">
    <property type="entry name" value="YbiA-like"/>
    <property type="match status" value="1"/>
</dbReference>
<evidence type="ECO:0000313" key="4">
    <source>
        <dbReference type="Proteomes" id="UP000703269"/>
    </source>
</evidence>
<sequence>MSTQPLYTYGYVQYSNPQPVRPNEEQPGTSWTSMPIPSWNPCDTTMSTHHIVVPTPPLSPSASSEGWAWRAQSFQLQAQGHIQPQSSHGGQAHYSAQPPSPFSTQYPAQSQYAAHLQSVSYPPYPGQPQYSGAYQHTLQLQQAFQLQQPLQAQQPLQSQQSFQLQQSVQPQQPVQPQFQSPPVQPVQPAYEQRPPSQPRPRSRSRPRTPARSRRTPEPPLYFYDRNEDYYEFTNFAPFPVWHGGNQYPTSEHLFQAHKFLENDPHLAERIRQQPTPRAALQEATRNRPSQRKDWFHVNIAFMDGILEAKFTQHQGLRELLLSTGNRELIEDSPVDAFWGCGADRKGKNELGKCLMRLRAKFRENDREHERREWHREEDRQNDMLVDVASPTRALPETRFQGY</sequence>
<dbReference type="Pfam" id="PF08719">
    <property type="entry name" value="NADAR"/>
    <property type="match status" value="1"/>
</dbReference>
<accession>A0A9P3LIL1</accession>
<dbReference type="EMBL" id="BPQB01000052">
    <property type="protein sequence ID" value="GJE95784.1"/>
    <property type="molecule type" value="Genomic_DNA"/>
</dbReference>
<feature type="domain" description="NADAR" evidence="2">
    <location>
        <begin position="221"/>
        <end position="362"/>
    </location>
</feature>
<feature type="region of interest" description="Disordered" evidence="1">
    <location>
        <begin position="382"/>
        <end position="402"/>
    </location>
</feature>
<feature type="region of interest" description="Disordered" evidence="1">
    <location>
        <begin position="1"/>
        <end position="33"/>
    </location>
</feature>
<dbReference type="InterPro" id="IPR037238">
    <property type="entry name" value="YbiA-like_sf"/>
</dbReference>
<evidence type="ECO:0000313" key="3">
    <source>
        <dbReference type="EMBL" id="GJE95784.1"/>
    </source>
</evidence>
<feature type="compositionally biased region" description="Polar residues" evidence="1">
    <location>
        <begin position="79"/>
        <end position="89"/>
    </location>
</feature>
<feature type="compositionally biased region" description="Basic residues" evidence="1">
    <location>
        <begin position="200"/>
        <end position="213"/>
    </location>
</feature>
<gene>
    <name evidence="3" type="ORF">PsYK624_119720</name>
</gene>